<proteinExistence type="predicted"/>
<protein>
    <submittedName>
        <fullName evidence="1">Uncharacterized protein</fullName>
    </submittedName>
</protein>
<sequence>MCSSLRLLALRDGVRAAWVRGGGRWWWRFNPEPPDPEVRRLLMRRQARQAGRRVDDADGAHHRARRGTVVYNEEHAFRLHATDNRDRTASPVRRQGWDAGLDRLGAAVCVASGTGA</sequence>
<accession>A0A8J3NB41</accession>
<keyword evidence="2" id="KW-1185">Reference proteome</keyword>
<evidence type="ECO:0000313" key="2">
    <source>
        <dbReference type="Proteomes" id="UP000612808"/>
    </source>
</evidence>
<comment type="caution">
    <text evidence="1">The sequence shown here is derived from an EMBL/GenBank/DDBJ whole genome shotgun (WGS) entry which is preliminary data.</text>
</comment>
<dbReference type="AlphaFoldDB" id="A0A8J3NB41"/>
<name>A0A8J3NB41_9ACTN</name>
<evidence type="ECO:0000313" key="1">
    <source>
        <dbReference type="EMBL" id="GID10237.1"/>
    </source>
</evidence>
<organism evidence="1 2">
    <name type="scientific">Actinocatenispora rupis</name>
    <dbReference type="NCBI Taxonomy" id="519421"/>
    <lineage>
        <taxon>Bacteria</taxon>
        <taxon>Bacillati</taxon>
        <taxon>Actinomycetota</taxon>
        <taxon>Actinomycetes</taxon>
        <taxon>Micromonosporales</taxon>
        <taxon>Micromonosporaceae</taxon>
        <taxon>Actinocatenispora</taxon>
    </lineage>
</organism>
<dbReference type="Proteomes" id="UP000612808">
    <property type="component" value="Unassembled WGS sequence"/>
</dbReference>
<dbReference type="EMBL" id="BOMB01000006">
    <property type="protein sequence ID" value="GID10237.1"/>
    <property type="molecule type" value="Genomic_DNA"/>
</dbReference>
<gene>
    <name evidence="1" type="ORF">Aru02nite_11260</name>
</gene>
<reference evidence="1" key="1">
    <citation type="submission" date="2021-01" db="EMBL/GenBank/DDBJ databases">
        <title>Whole genome shotgun sequence of Actinocatenispora rupis NBRC 107355.</title>
        <authorList>
            <person name="Komaki H."/>
            <person name="Tamura T."/>
        </authorList>
    </citation>
    <scope>NUCLEOTIDE SEQUENCE</scope>
    <source>
        <strain evidence="1">NBRC 107355</strain>
    </source>
</reference>